<dbReference type="Proteomes" id="UP001210609">
    <property type="component" value="Chromosome"/>
</dbReference>
<evidence type="ECO:0000313" key="4">
    <source>
        <dbReference type="EMBL" id="WAT94778.1"/>
    </source>
</evidence>
<dbReference type="PANTHER" id="PTHR43433:SF5">
    <property type="entry name" value="AB HYDROLASE-1 DOMAIN-CONTAINING PROTEIN"/>
    <property type="match status" value="1"/>
</dbReference>
<reference evidence="4 6" key="2">
    <citation type="submission" date="2022-12" db="EMBL/GenBank/DDBJ databases">
        <authorList>
            <person name="Ruckert C."/>
            <person name="Busche T."/>
            <person name="Kalinowski J."/>
            <person name="Wittmann C."/>
        </authorList>
    </citation>
    <scope>NUCLEOTIDE SEQUENCE [LARGE SCALE GENOMIC DNA]</scope>
    <source>
        <strain evidence="4 6">DSM 40555</strain>
    </source>
</reference>
<dbReference type="PANTHER" id="PTHR43433">
    <property type="entry name" value="HYDROLASE, ALPHA/BETA FOLD FAMILY PROTEIN"/>
    <property type="match status" value="1"/>
</dbReference>
<name>A0A640T861_STRNI</name>
<keyword evidence="6" id="KW-1185">Reference proteome</keyword>
<proteinExistence type="predicted"/>
<organism evidence="3 5">
    <name type="scientific">Streptomyces nigrescens</name>
    <dbReference type="NCBI Taxonomy" id="1920"/>
    <lineage>
        <taxon>Bacteria</taxon>
        <taxon>Bacillati</taxon>
        <taxon>Actinomycetota</taxon>
        <taxon>Actinomycetes</taxon>
        <taxon>Kitasatosporales</taxon>
        <taxon>Streptomycetaceae</taxon>
        <taxon>Streptomyces</taxon>
    </lineage>
</organism>
<dbReference type="Gene3D" id="3.40.50.1820">
    <property type="entry name" value="alpha/beta hydrolase"/>
    <property type="match status" value="1"/>
</dbReference>
<dbReference type="EMBL" id="CP114202">
    <property type="protein sequence ID" value="WAT94778.1"/>
    <property type="molecule type" value="Genomic_DNA"/>
</dbReference>
<gene>
    <name evidence="3" type="ORF">Sliba_03720</name>
    <name evidence="4" type="ORF">STRLI_000447</name>
</gene>
<evidence type="ECO:0000313" key="6">
    <source>
        <dbReference type="Proteomes" id="UP001210609"/>
    </source>
</evidence>
<dbReference type="GO" id="GO:0004806">
    <property type="term" value="F:triacylglycerol lipase activity"/>
    <property type="evidence" value="ECO:0007669"/>
    <property type="project" value="TreeGrafter"/>
</dbReference>
<feature type="region of interest" description="Disordered" evidence="1">
    <location>
        <begin position="277"/>
        <end position="296"/>
    </location>
</feature>
<dbReference type="InterPro" id="IPR029058">
    <property type="entry name" value="AB_hydrolase_fold"/>
</dbReference>
<evidence type="ECO:0000256" key="1">
    <source>
        <dbReference type="SAM" id="MobiDB-lite"/>
    </source>
</evidence>
<dbReference type="EMBL" id="BLIP01000001">
    <property type="protein sequence ID" value="GFE19919.1"/>
    <property type="molecule type" value="Genomic_DNA"/>
</dbReference>
<protein>
    <submittedName>
        <fullName evidence="3 4">Hydrolase</fullName>
    </submittedName>
</protein>
<dbReference type="Pfam" id="PF00561">
    <property type="entry name" value="Abhydrolase_1"/>
    <property type="match status" value="1"/>
</dbReference>
<keyword evidence="3" id="KW-0378">Hydrolase</keyword>
<feature type="domain" description="AB hydrolase-1" evidence="2">
    <location>
        <begin position="25"/>
        <end position="161"/>
    </location>
</feature>
<reference evidence="3 5" key="1">
    <citation type="submission" date="2019-12" db="EMBL/GenBank/DDBJ databases">
        <title>Whole genome shotgun sequence of Streptomyces libani subsp. libani NBRC 13452.</title>
        <authorList>
            <person name="Ichikawa N."/>
            <person name="Kimura A."/>
            <person name="Kitahashi Y."/>
            <person name="Komaki H."/>
            <person name="Tamura T."/>
        </authorList>
    </citation>
    <scope>NUCLEOTIDE SEQUENCE [LARGE SCALE GENOMIC DNA]</scope>
    <source>
        <strain evidence="3 5">NBRC 13452</strain>
    </source>
</reference>
<dbReference type="AlphaFoldDB" id="A0A640T861"/>
<accession>A0A640T861</accession>
<dbReference type="GO" id="GO:0046503">
    <property type="term" value="P:glycerolipid catabolic process"/>
    <property type="evidence" value="ECO:0007669"/>
    <property type="project" value="TreeGrafter"/>
</dbReference>
<dbReference type="SUPFAM" id="SSF53474">
    <property type="entry name" value="alpha/beta-Hydrolases"/>
    <property type="match status" value="1"/>
</dbReference>
<dbReference type="InterPro" id="IPR050471">
    <property type="entry name" value="AB_hydrolase"/>
</dbReference>
<sequence length="296" mass="31395">MPTPTTGTLKVPGATLHYEKRGSGPVLLLIPGGAADAGVYEGMAPDLATRYTVVSYDPRGLSRSALEEPLADQRVEVWSDDAHRLLSALSPDGEACVFGSSSGAIVALDLLARHPGQLRRVVVHEPPLVELLDDPAPYRALFAEVRETFRLHGAGPAMARFSEGLGDRRTGAPTELPPGIREMAARMHANLPVFLEHMLCPFTATTPDLPALRAAAHKLGVAVGRDSRNQEALYGPGTRLAELLDGQAVEFPGGHIGCTEHPQEFARRLVTMFNGDQGLSSGSPCGPGDEARASMA</sequence>
<evidence type="ECO:0000313" key="3">
    <source>
        <dbReference type="EMBL" id="GFE19919.1"/>
    </source>
</evidence>
<dbReference type="InterPro" id="IPR000073">
    <property type="entry name" value="AB_hydrolase_1"/>
</dbReference>
<dbReference type="Proteomes" id="UP000429552">
    <property type="component" value="Unassembled WGS sequence"/>
</dbReference>
<evidence type="ECO:0000313" key="5">
    <source>
        <dbReference type="Proteomes" id="UP000429552"/>
    </source>
</evidence>
<evidence type="ECO:0000259" key="2">
    <source>
        <dbReference type="Pfam" id="PF00561"/>
    </source>
</evidence>
<dbReference type="RefSeq" id="WP_159483873.1">
    <property type="nucleotide sequence ID" value="NZ_BLIP01000001.1"/>
</dbReference>